<dbReference type="SUPFAM" id="SSF81383">
    <property type="entry name" value="F-box domain"/>
    <property type="match status" value="1"/>
</dbReference>
<protein>
    <recommendedName>
        <fullName evidence="2">F-box domain-containing protein</fullName>
    </recommendedName>
</protein>
<feature type="region of interest" description="Disordered" evidence="1">
    <location>
        <begin position="1"/>
        <end position="27"/>
    </location>
</feature>
<sequence length="355" mass="40752">MVARKRSASSVPKGRTSSKKPRANSISTHVMLTRGVTTEMTRNAVVNTPELLVGILQHLKISDLVAFRRVSKYFKATIDKSPQVQVKMFLRNPPTSQPFWMYNHGTKQLYTYVRGDAKRYGNEWVVGHSVMRPSVLNPLLFKTDQEERRPPLMYRARICEGLQFTQRPNLARTKSDCLFHRMFVCLPPVPVIEFQISFNPSQYSRCRTFDGWRYPDDQLRGRVKNKKGVKFGDLIKKIRKSIQGCVPEGLPTSGFRVHVSDKKQSKMSQIWTLGAIFVSEEEQESIEGGVEQPRIISPLAEKMRKPEYLRDEAKDLKKSYGRWGKGDFEFSGDVDVAEVVYAMYDEEEAGVEMDV</sequence>
<evidence type="ECO:0000259" key="2">
    <source>
        <dbReference type="Pfam" id="PF00646"/>
    </source>
</evidence>
<organism evidence="3 4">
    <name type="scientific">Zasmidium cellare</name>
    <name type="common">Wine cellar mold</name>
    <name type="synonym">Racodium cellare</name>
    <dbReference type="NCBI Taxonomy" id="395010"/>
    <lineage>
        <taxon>Eukaryota</taxon>
        <taxon>Fungi</taxon>
        <taxon>Dikarya</taxon>
        <taxon>Ascomycota</taxon>
        <taxon>Pezizomycotina</taxon>
        <taxon>Dothideomycetes</taxon>
        <taxon>Dothideomycetidae</taxon>
        <taxon>Mycosphaerellales</taxon>
        <taxon>Mycosphaerellaceae</taxon>
        <taxon>Zasmidium</taxon>
    </lineage>
</organism>
<comment type="caution">
    <text evidence="3">The sequence shown here is derived from an EMBL/GenBank/DDBJ whole genome shotgun (WGS) entry which is preliminary data.</text>
</comment>
<name>A0ABR0DXC0_ZASCE</name>
<dbReference type="InterPro" id="IPR036047">
    <property type="entry name" value="F-box-like_dom_sf"/>
</dbReference>
<reference evidence="3 4" key="1">
    <citation type="journal article" date="2023" name="G3 (Bethesda)">
        <title>A chromosome-level genome assembly of Zasmidium syzygii isolated from banana leaves.</title>
        <authorList>
            <person name="van Westerhoven A.C."/>
            <person name="Mehrabi R."/>
            <person name="Talebi R."/>
            <person name="Steentjes M.B.F."/>
            <person name="Corcolon B."/>
            <person name="Chong P.A."/>
            <person name="Kema G.H.J."/>
            <person name="Seidl M.F."/>
        </authorList>
    </citation>
    <scope>NUCLEOTIDE SEQUENCE [LARGE SCALE GENOMIC DNA]</scope>
    <source>
        <strain evidence="3 4">P124</strain>
    </source>
</reference>
<dbReference type="EMBL" id="JAXOVC010000015">
    <property type="protein sequence ID" value="KAK4493790.1"/>
    <property type="molecule type" value="Genomic_DNA"/>
</dbReference>
<proteinExistence type="predicted"/>
<dbReference type="InterPro" id="IPR001810">
    <property type="entry name" value="F-box_dom"/>
</dbReference>
<evidence type="ECO:0000313" key="3">
    <source>
        <dbReference type="EMBL" id="KAK4493790.1"/>
    </source>
</evidence>
<feature type="domain" description="F-box" evidence="2">
    <location>
        <begin position="49"/>
        <end position="81"/>
    </location>
</feature>
<dbReference type="Pfam" id="PF00646">
    <property type="entry name" value="F-box"/>
    <property type="match status" value="1"/>
</dbReference>
<evidence type="ECO:0000313" key="4">
    <source>
        <dbReference type="Proteomes" id="UP001305779"/>
    </source>
</evidence>
<dbReference type="Proteomes" id="UP001305779">
    <property type="component" value="Unassembled WGS sequence"/>
</dbReference>
<gene>
    <name evidence="3" type="ORF">PRZ48_014975</name>
</gene>
<evidence type="ECO:0000256" key="1">
    <source>
        <dbReference type="SAM" id="MobiDB-lite"/>
    </source>
</evidence>
<accession>A0ABR0DXC0</accession>
<keyword evidence="4" id="KW-1185">Reference proteome</keyword>